<dbReference type="AlphaFoldDB" id="A0A2P4XY91"/>
<dbReference type="EMBL" id="NCKW01007015">
    <property type="protein sequence ID" value="POM70449.1"/>
    <property type="molecule type" value="Genomic_DNA"/>
</dbReference>
<gene>
    <name evidence="4" type="ORF">PHPALM_13112</name>
</gene>
<name>A0A2P4XY91_9STRA</name>
<keyword evidence="1" id="KW-0808">Transferase</keyword>
<dbReference type="InterPro" id="IPR051556">
    <property type="entry name" value="N-term/lysine_N-AcTrnsfr"/>
</dbReference>
<dbReference type="Proteomes" id="UP000237271">
    <property type="component" value="Unassembled WGS sequence"/>
</dbReference>
<protein>
    <submittedName>
        <fullName evidence="4">Acetyltransferase (GNAT) family</fullName>
    </submittedName>
</protein>
<dbReference type="GO" id="GO:0031415">
    <property type="term" value="C:NatA complex"/>
    <property type="evidence" value="ECO:0007669"/>
    <property type="project" value="TreeGrafter"/>
</dbReference>
<sequence>MNEKLFPVKYNDAFYEYVTDAPEGYCKMACSGDGSAIGSICCEVEKVKIAGKRRYRLCILTVGVLEEYRRYKLGSMLLESVMTQARKDKLAYVYLHVQSSNTAAKQFYLARGFQVTKLLRNYYSELDPPHCFVLRKQLTC</sequence>
<dbReference type="CDD" id="cd04301">
    <property type="entry name" value="NAT_SF"/>
    <property type="match status" value="1"/>
</dbReference>
<comment type="caution">
    <text evidence="4">The sequence shown here is derived from an EMBL/GenBank/DDBJ whole genome shotgun (WGS) entry which is preliminary data.</text>
</comment>
<evidence type="ECO:0000256" key="2">
    <source>
        <dbReference type="ARBA" id="ARBA00023315"/>
    </source>
</evidence>
<dbReference type="PANTHER" id="PTHR42919">
    <property type="entry name" value="N-ALPHA-ACETYLTRANSFERASE"/>
    <property type="match status" value="1"/>
</dbReference>
<dbReference type="InterPro" id="IPR016181">
    <property type="entry name" value="Acyl_CoA_acyltransferase"/>
</dbReference>
<dbReference type="PROSITE" id="PS51186">
    <property type="entry name" value="GNAT"/>
    <property type="match status" value="1"/>
</dbReference>
<dbReference type="Pfam" id="PF00583">
    <property type="entry name" value="Acetyltransf_1"/>
    <property type="match status" value="1"/>
</dbReference>
<dbReference type="PANTHER" id="PTHR42919:SF8">
    <property type="entry name" value="N-ALPHA-ACETYLTRANSFERASE 50"/>
    <property type="match status" value="1"/>
</dbReference>
<dbReference type="Gene3D" id="3.40.630.30">
    <property type="match status" value="1"/>
</dbReference>
<dbReference type="GO" id="GO:0007064">
    <property type="term" value="P:mitotic sister chromatid cohesion"/>
    <property type="evidence" value="ECO:0007669"/>
    <property type="project" value="TreeGrafter"/>
</dbReference>
<keyword evidence="2" id="KW-0012">Acyltransferase</keyword>
<reference evidence="4 5" key="1">
    <citation type="journal article" date="2017" name="Genome Biol. Evol.">
        <title>Phytophthora megakarya and P. palmivora, closely related causal agents of cacao black pod rot, underwent increases in genome sizes and gene numbers by different mechanisms.</title>
        <authorList>
            <person name="Ali S.S."/>
            <person name="Shao J."/>
            <person name="Lary D.J."/>
            <person name="Kronmiller B."/>
            <person name="Shen D."/>
            <person name="Strem M.D."/>
            <person name="Amoako-Attah I."/>
            <person name="Akrofi A.Y."/>
            <person name="Begoude B.A."/>
            <person name="Ten Hoopen G.M."/>
            <person name="Coulibaly K."/>
            <person name="Kebe B.I."/>
            <person name="Melnick R.L."/>
            <person name="Guiltinan M.J."/>
            <person name="Tyler B.M."/>
            <person name="Meinhardt L.W."/>
            <person name="Bailey B.A."/>
        </authorList>
    </citation>
    <scope>NUCLEOTIDE SEQUENCE [LARGE SCALE GENOMIC DNA]</scope>
    <source>
        <strain evidence="5">sbr112.9</strain>
    </source>
</reference>
<accession>A0A2P4XY91</accession>
<evidence type="ECO:0000313" key="5">
    <source>
        <dbReference type="Proteomes" id="UP000237271"/>
    </source>
</evidence>
<dbReference type="GO" id="GO:0008080">
    <property type="term" value="F:N-acetyltransferase activity"/>
    <property type="evidence" value="ECO:0007669"/>
    <property type="project" value="TreeGrafter"/>
</dbReference>
<evidence type="ECO:0000259" key="3">
    <source>
        <dbReference type="PROSITE" id="PS51186"/>
    </source>
</evidence>
<organism evidence="4 5">
    <name type="scientific">Phytophthora palmivora</name>
    <dbReference type="NCBI Taxonomy" id="4796"/>
    <lineage>
        <taxon>Eukaryota</taxon>
        <taxon>Sar</taxon>
        <taxon>Stramenopiles</taxon>
        <taxon>Oomycota</taxon>
        <taxon>Peronosporomycetes</taxon>
        <taxon>Peronosporales</taxon>
        <taxon>Peronosporaceae</taxon>
        <taxon>Phytophthora</taxon>
    </lineage>
</organism>
<evidence type="ECO:0000313" key="4">
    <source>
        <dbReference type="EMBL" id="POM70449.1"/>
    </source>
</evidence>
<proteinExistence type="predicted"/>
<feature type="domain" description="N-acetyltransferase" evidence="3">
    <location>
        <begin position="1"/>
        <end position="139"/>
    </location>
</feature>
<evidence type="ECO:0000256" key="1">
    <source>
        <dbReference type="ARBA" id="ARBA00022679"/>
    </source>
</evidence>
<dbReference type="SUPFAM" id="SSF55729">
    <property type="entry name" value="Acyl-CoA N-acyltransferases (Nat)"/>
    <property type="match status" value="1"/>
</dbReference>
<keyword evidence="5" id="KW-1185">Reference proteome</keyword>
<dbReference type="OrthoDB" id="47374at2759"/>
<dbReference type="InterPro" id="IPR000182">
    <property type="entry name" value="GNAT_dom"/>
</dbReference>